<organism evidence="1 2">
    <name type="scientific">Bradyrhizobium erythrophlei</name>
    <dbReference type="NCBI Taxonomy" id="1437360"/>
    <lineage>
        <taxon>Bacteria</taxon>
        <taxon>Pseudomonadati</taxon>
        <taxon>Pseudomonadota</taxon>
        <taxon>Alphaproteobacteria</taxon>
        <taxon>Hyphomicrobiales</taxon>
        <taxon>Nitrobacteraceae</taxon>
        <taxon>Bradyrhizobium</taxon>
    </lineage>
</organism>
<evidence type="ECO:0000313" key="1">
    <source>
        <dbReference type="EMBL" id="SED76946.1"/>
    </source>
</evidence>
<proteinExistence type="predicted"/>
<evidence type="ECO:0000313" key="2">
    <source>
        <dbReference type="Proteomes" id="UP000198992"/>
    </source>
</evidence>
<dbReference type="AlphaFoldDB" id="A0A1H5DDP2"/>
<sequence length="68" mass="7409">MAIGHTSFPAKVRAAAGYFAWGCFRYFGRARLRRTGGYQPSRRSVCTVISAGQFSRTGARLVPAPVDV</sequence>
<protein>
    <submittedName>
        <fullName evidence="1">Uncharacterized protein</fullName>
    </submittedName>
</protein>
<dbReference type="EMBL" id="FNTH01000001">
    <property type="protein sequence ID" value="SED76946.1"/>
    <property type="molecule type" value="Genomic_DNA"/>
</dbReference>
<gene>
    <name evidence="1" type="ORF">SAMN05444164_5743</name>
</gene>
<dbReference type="Proteomes" id="UP000198992">
    <property type="component" value="Unassembled WGS sequence"/>
</dbReference>
<reference evidence="1 2" key="1">
    <citation type="submission" date="2016-10" db="EMBL/GenBank/DDBJ databases">
        <authorList>
            <person name="de Groot N.N."/>
        </authorList>
    </citation>
    <scope>NUCLEOTIDE SEQUENCE [LARGE SCALE GENOMIC DNA]</scope>
    <source>
        <strain evidence="1 2">MT12</strain>
    </source>
</reference>
<name>A0A1H5DDP2_9BRAD</name>
<accession>A0A1H5DDP2</accession>